<keyword evidence="4" id="KW-1185">Reference proteome</keyword>
<evidence type="ECO:0000313" key="4">
    <source>
        <dbReference type="Proteomes" id="UP000735302"/>
    </source>
</evidence>
<accession>A0AAV3ZY22</accession>
<evidence type="ECO:0000313" key="3">
    <source>
        <dbReference type="EMBL" id="GFN99564.1"/>
    </source>
</evidence>
<organism evidence="3 4">
    <name type="scientific">Plakobranchus ocellatus</name>
    <dbReference type="NCBI Taxonomy" id="259542"/>
    <lineage>
        <taxon>Eukaryota</taxon>
        <taxon>Metazoa</taxon>
        <taxon>Spiralia</taxon>
        <taxon>Lophotrochozoa</taxon>
        <taxon>Mollusca</taxon>
        <taxon>Gastropoda</taxon>
        <taxon>Heterobranchia</taxon>
        <taxon>Euthyneura</taxon>
        <taxon>Panpulmonata</taxon>
        <taxon>Sacoglossa</taxon>
        <taxon>Placobranchoidea</taxon>
        <taxon>Plakobranchidae</taxon>
        <taxon>Plakobranchus</taxon>
    </lineage>
</organism>
<proteinExistence type="predicted"/>
<dbReference type="EMBL" id="BLXT01003003">
    <property type="protein sequence ID" value="GFN99564.1"/>
    <property type="molecule type" value="Genomic_DNA"/>
</dbReference>
<reference evidence="3 4" key="1">
    <citation type="journal article" date="2021" name="Elife">
        <title>Chloroplast acquisition without the gene transfer in kleptoplastic sea slugs, Plakobranchus ocellatus.</title>
        <authorList>
            <person name="Maeda T."/>
            <person name="Takahashi S."/>
            <person name="Yoshida T."/>
            <person name="Shimamura S."/>
            <person name="Takaki Y."/>
            <person name="Nagai Y."/>
            <person name="Toyoda A."/>
            <person name="Suzuki Y."/>
            <person name="Arimoto A."/>
            <person name="Ishii H."/>
            <person name="Satoh N."/>
            <person name="Nishiyama T."/>
            <person name="Hasebe M."/>
            <person name="Maruyama T."/>
            <person name="Minagawa J."/>
            <person name="Obokata J."/>
            <person name="Shigenobu S."/>
        </authorList>
    </citation>
    <scope>NUCLEOTIDE SEQUENCE [LARGE SCALE GENOMIC DNA]</scope>
</reference>
<dbReference type="Proteomes" id="UP000735302">
    <property type="component" value="Unassembled WGS sequence"/>
</dbReference>
<keyword evidence="2" id="KW-0472">Membrane</keyword>
<evidence type="ECO:0000256" key="2">
    <source>
        <dbReference type="SAM" id="Phobius"/>
    </source>
</evidence>
<keyword evidence="2" id="KW-1133">Transmembrane helix</keyword>
<feature type="transmembrane region" description="Helical" evidence="2">
    <location>
        <begin position="97"/>
        <end position="116"/>
    </location>
</feature>
<gene>
    <name evidence="3" type="ORF">PoB_002607000</name>
</gene>
<dbReference type="Gene3D" id="3.50.30.30">
    <property type="match status" value="1"/>
</dbReference>
<feature type="compositionally biased region" description="Low complexity" evidence="1">
    <location>
        <begin position="11"/>
        <end position="26"/>
    </location>
</feature>
<protein>
    <submittedName>
        <fullName evidence="3">E3 ubiquitin-protein ligase znrf3</fullName>
    </submittedName>
</protein>
<sequence length="183" mass="19921">MRWGQTGNFCSPPSSRLLSPSQPPSSLIRPYPKASTQAFTHQSKTTIPKRLAGDPLQNSSRIITASQFLKSLATQVFPPFLPVPCFRPFRRLLTSRLLLQLSVSLLLLLLVPVAVVQGAEESGGGQRTGRAILEIVLYNPVENGGYVTQSYKLVGMFSLAGAAISAEGRIIQVRRLVFISINS</sequence>
<name>A0AAV3ZY22_9GAST</name>
<comment type="caution">
    <text evidence="3">The sequence shown here is derived from an EMBL/GenBank/DDBJ whole genome shotgun (WGS) entry which is preliminary data.</text>
</comment>
<feature type="region of interest" description="Disordered" evidence="1">
    <location>
        <begin position="1"/>
        <end position="26"/>
    </location>
</feature>
<keyword evidence="2" id="KW-0812">Transmembrane</keyword>
<dbReference type="AlphaFoldDB" id="A0AAV3ZY22"/>
<evidence type="ECO:0000256" key="1">
    <source>
        <dbReference type="SAM" id="MobiDB-lite"/>
    </source>
</evidence>